<gene>
    <name evidence="1" type="ORF">BJY14_000682</name>
</gene>
<evidence type="ECO:0000313" key="2">
    <source>
        <dbReference type="Proteomes" id="UP000529783"/>
    </source>
</evidence>
<proteinExistence type="predicted"/>
<protein>
    <submittedName>
        <fullName evidence="1">Uncharacterized protein</fullName>
    </submittedName>
</protein>
<dbReference type="Proteomes" id="UP000529783">
    <property type="component" value="Unassembled WGS sequence"/>
</dbReference>
<name>A0A7Y9EBI7_9ACTN</name>
<keyword evidence="2" id="KW-1185">Reference proteome</keyword>
<dbReference type="AlphaFoldDB" id="A0A7Y9EBI7"/>
<dbReference type="RefSeq" id="WP_179842247.1">
    <property type="nucleotide sequence ID" value="NZ_JACCBA010000001.1"/>
</dbReference>
<organism evidence="1 2">
    <name type="scientific">Actinomadura luteofluorescens</name>
    <dbReference type="NCBI Taxonomy" id="46163"/>
    <lineage>
        <taxon>Bacteria</taxon>
        <taxon>Bacillati</taxon>
        <taxon>Actinomycetota</taxon>
        <taxon>Actinomycetes</taxon>
        <taxon>Streptosporangiales</taxon>
        <taxon>Thermomonosporaceae</taxon>
        <taxon>Actinomadura</taxon>
    </lineage>
</organism>
<evidence type="ECO:0000313" key="1">
    <source>
        <dbReference type="EMBL" id="NYD44699.1"/>
    </source>
</evidence>
<dbReference type="EMBL" id="JACCBA010000001">
    <property type="protein sequence ID" value="NYD44699.1"/>
    <property type="molecule type" value="Genomic_DNA"/>
</dbReference>
<comment type="caution">
    <text evidence="1">The sequence shown here is derived from an EMBL/GenBank/DDBJ whole genome shotgun (WGS) entry which is preliminary data.</text>
</comment>
<accession>A0A7Y9EBI7</accession>
<sequence length="214" mass="23775">MSPTIRPSEPADTDRLKRALLPIPAAQSSETFRYGPISGTYQQLTDRIVDGKTWPSEPCADRTMLPGRIQALGEQARFSPAALAMWTDEARALLVTETIIKLTEADAQQLVATPAPEECHAYDIVIDGENHHVILRADEFYRRDGGPARVQIWEHQIGRTTKSALQLTSRRGNYVIILSLSPDGKIKLADYQDIVTRVEDHATTVLRQDGGSRT</sequence>
<reference evidence="1 2" key="1">
    <citation type="submission" date="2020-07" db="EMBL/GenBank/DDBJ databases">
        <title>Sequencing the genomes of 1000 actinobacteria strains.</title>
        <authorList>
            <person name="Klenk H.-P."/>
        </authorList>
    </citation>
    <scope>NUCLEOTIDE SEQUENCE [LARGE SCALE GENOMIC DNA]</scope>
    <source>
        <strain evidence="1 2">DSM 40398</strain>
    </source>
</reference>